<dbReference type="InterPro" id="IPR020471">
    <property type="entry name" value="AKR"/>
</dbReference>
<name>A0ABP3GLU4_9ACTN</name>
<organism evidence="3 4">
    <name type="scientific">Actinoallomurus spadix</name>
    <dbReference type="NCBI Taxonomy" id="79912"/>
    <lineage>
        <taxon>Bacteria</taxon>
        <taxon>Bacillati</taxon>
        <taxon>Actinomycetota</taxon>
        <taxon>Actinomycetes</taxon>
        <taxon>Streptosporangiales</taxon>
        <taxon>Thermomonosporaceae</taxon>
        <taxon>Actinoallomurus</taxon>
    </lineage>
</organism>
<dbReference type="PANTHER" id="PTHR43364:SF4">
    <property type="entry name" value="NAD(P)-LINKED OXIDOREDUCTASE SUPERFAMILY PROTEIN"/>
    <property type="match status" value="1"/>
</dbReference>
<proteinExistence type="predicted"/>
<dbReference type="EMBL" id="BAAABM010000037">
    <property type="protein sequence ID" value="GAA0349057.1"/>
    <property type="molecule type" value="Genomic_DNA"/>
</dbReference>
<dbReference type="PANTHER" id="PTHR43364">
    <property type="entry name" value="NADH-SPECIFIC METHYLGLYOXAL REDUCTASE-RELATED"/>
    <property type="match status" value="1"/>
</dbReference>
<dbReference type="InterPro" id="IPR023210">
    <property type="entry name" value="NADP_OxRdtase_dom"/>
</dbReference>
<feature type="domain" description="NADP-dependent oxidoreductase" evidence="2">
    <location>
        <begin position="19"/>
        <end position="305"/>
    </location>
</feature>
<comment type="caution">
    <text evidence="3">The sequence shown here is derived from an EMBL/GenBank/DDBJ whole genome shotgun (WGS) entry which is preliminary data.</text>
</comment>
<dbReference type="InterPro" id="IPR036812">
    <property type="entry name" value="NAD(P)_OxRdtase_dom_sf"/>
</dbReference>
<protein>
    <submittedName>
        <fullName evidence="3">Aldo/keto reductase</fullName>
    </submittedName>
</protein>
<evidence type="ECO:0000313" key="3">
    <source>
        <dbReference type="EMBL" id="GAA0349057.1"/>
    </source>
</evidence>
<dbReference type="PROSITE" id="PS51257">
    <property type="entry name" value="PROKAR_LIPOPROTEIN"/>
    <property type="match status" value="1"/>
</dbReference>
<dbReference type="InterPro" id="IPR050523">
    <property type="entry name" value="AKR_Detox_Biosynth"/>
</dbReference>
<dbReference type="PRINTS" id="PR00069">
    <property type="entry name" value="ALDKETRDTASE"/>
</dbReference>
<evidence type="ECO:0000259" key="2">
    <source>
        <dbReference type="Pfam" id="PF00248"/>
    </source>
</evidence>
<accession>A0ABP3GLU4</accession>
<dbReference type="Pfam" id="PF00248">
    <property type="entry name" value="Aldo_ket_red"/>
    <property type="match status" value="1"/>
</dbReference>
<evidence type="ECO:0000256" key="1">
    <source>
        <dbReference type="ARBA" id="ARBA00023002"/>
    </source>
</evidence>
<reference evidence="4" key="1">
    <citation type="journal article" date="2019" name="Int. J. Syst. Evol. Microbiol.">
        <title>The Global Catalogue of Microorganisms (GCM) 10K type strain sequencing project: providing services to taxonomists for standard genome sequencing and annotation.</title>
        <authorList>
            <consortium name="The Broad Institute Genomics Platform"/>
            <consortium name="The Broad Institute Genome Sequencing Center for Infectious Disease"/>
            <person name="Wu L."/>
            <person name="Ma J."/>
        </authorList>
    </citation>
    <scope>NUCLEOTIDE SEQUENCE [LARGE SCALE GENOMIC DNA]</scope>
    <source>
        <strain evidence="4">JCM 3146</strain>
    </source>
</reference>
<gene>
    <name evidence="3" type="ORF">GCM10010151_43540</name>
</gene>
<keyword evidence="1" id="KW-0560">Oxidoreductase</keyword>
<sequence>MSDMAYRPLGDSGLVVSVVGLGCNNLGRAKTRTETLEGTRKVVDAALDAGITLFDVADIYGAEPGLSEDLLGQALAGRRDDIVLATKFGMDMRGANGPDFGARGSRRYIRRAVEASLRRLRTDHIDLYQYHAPDGVTPIEETLTALDELVREGKIRYIGSSNFAGWQVVEADYVARASGGARFVSAQNHYNLLHRDPEAELIPACQAYGVGMLPYFPLESGLLTGKYRRDEEPPAGTRIGDSRRAMHADADWDRIEAIRGFAEQRGVSMLHVAIGGLAAQPTVASVIAGATSPEQIRTNVEAGQWTPGDDDLRVLAEITG</sequence>
<dbReference type="RefSeq" id="WP_252801659.1">
    <property type="nucleotide sequence ID" value="NZ_BAAABM010000037.1"/>
</dbReference>
<dbReference type="Proteomes" id="UP001501822">
    <property type="component" value="Unassembled WGS sequence"/>
</dbReference>
<dbReference type="Gene3D" id="3.20.20.100">
    <property type="entry name" value="NADP-dependent oxidoreductase domain"/>
    <property type="match status" value="1"/>
</dbReference>
<evidence type="ECO:0000313" key="4">
    <source>
        <dbReference type="Proteomes" id="UP001501822"/>
    </source>
</evidence>
<dbReference type="SUPFAM" id="SSF51430">
    <property type="entry name" value="NAD(P)-linked oxidoreductase"/>
    <property type="match status" value="1"/>
</dbReference>
<keyword evidence="4" id="KW-1185">Reference proteome</keyword>